<dbReference type="GO" id="GO:0016020">
    <property type="term" value="C:membrane"/>
    <property type="evidence" value="ECO:0007669"/>
    <property type="project" value="UniProtKB-SubCell"/>
</dbReference>
<dbReference type="Pfam" id="PF13520">
    <property type="entry name" value="AA_permease_2"/>
    <property type="match status" value="1"/>
</dbReference>
<gene>
    <name evidence="6" type="primary">RvY_06860</name>
    <name evidence="6" type="synonym">RvY_06860.2</name>
    <name evidence="6" type="ORF">RvY_06860-2</name>
</gene>
<comment type="caution">
    <text evidence="6">The sequence shown here is derived from an EMBL/GenBank/DDBJ whole genome shotgun (WGS) entry which is preliminary data.</text>
</comment>
<dbReference type="InterPro" id="IPR050598">
    <property type="entry name" value="AminoAcid_Transporter"/>
</dbReference>
<evidence type="ECO:0008006" key="8">
    <source>
        <dbReference type="Google" id="ProtNLM"/>
    </source>
</evidence>
<dbReference type="EMBL" id="BDGG01000003">
    <property type="protein sequence ID" value="GAU95202.1"/>
    <property type="molecule type" value="Genomic_DNA"/>
</dbReference>
<dbReference type="InterPro" id="IPR002293">
    <property type="entry name" value="AA/rel_permease1"/>
</dbReference>
<keyword evidence="7" id="KW-1185">Reference proteome</keyword>
<protein>
    <recommendedName>
        <fullName evidence="8">Cationic amino acid transporter C-terminal domain-containing protein</fullName>
    </recommendedName>
</protein>
<dbReference type="AlphaFoldDB" id="A0A1D1V5B7"/>
<evidence type="ECO:0000256" key="1">
    <source>
        <dbReference type="ARBA" id="ARBA00004141"/>
    </source>
</evidence>
<reference evidence="6 7" key="1">
    <citation type="journal article" date="2016" name="Nat. Commun.">
        <title>Extremotolerant tardigrade genome and improved radiotolerance of human cultured cells by tardigrade-unique protein.</title>
        <authorList>
            <person name="Hashimoto T."/>
            <person name="Horikawa D.D."/>
            <person name="Saito Y."/>
            <person name="Kuwahara H."/>
            <person name="Kozuka-Hata H."/>
            <person name="Shin-I T."/>
            <person name="Minakuchi Y."/>
            <person name="Ohishi K."/>
            <person name="Motoyama A."/>
            <person name="Aizu T."/>
            <person name="Enomoto A."/>
            <person name="Kondo K."/>
            <person name="Tanaka S."/>
            <person name="Hara Y."/>
            <person name="Koshikawa S."/>
            <person name="Sagara H."/>
            <person name="Miura T."/>
            <person name="Yokobori S."/>
            <person name="Miyagawa K."/>
            <person name="Suzuki Y."/>
            <person name="Kubo T."/>
            <person name="Oyama M."/>
            <person name="Kohara Y."/>
            <person name="Fujiyama A."/>
            <person name="Arakawa K."/>
            <person name="Katayama T."/>
            <person name="Toyoda A."/>
            <person name="Kunieda T."/>
        </authorList>
    </citation>
    <scope>NUCLEOTIDE SEQUENCE [LARGE SCALE GENOMIC DNA]</scope>
    <source>
        <strain evidence="6 7">YOKOZUNA-1</strain>
    </source>
</reference>
<feature type="transmembrane region" description="Helical" evidence="5">
    <location>
        <begin position="169"/>
        <end position="189"/>
    </location>
</feature>
<proteinExistence type="predicted"/>
<feature type="transmembrane region" description="Helical" evidence="5">
    <location>
        <begin position="143"/>
        <end position="163"/>
    </location>
</feature>
<name>A0A1D1V5B7_RAMVA</name>
<feature type="transmembrane region" description="Helical" evidence="5">
    <location>
        <begin position="113"/>
        <end position="131"/>
    </location>
</feature>
<dbReference type="OrthoDB" id="5982228at2759"/>
<evidence type="ECO:0000313" key="7">
    <source>
        <dbReference type="Proteomes" id="UP000186922"/>
    </source>
</evidence>
<dbReference type="Proteomes" id="UP000186922">
    <property type="component" value="Unassembled WGS sequence"/>
</dbReference>
<dbReference type="Gene3D" id="1.20.1740.10">
    <property type="entry name" value="Amino acid/polyamine transporter I"/>
    <property type="match status" value="1"/>
</dbReference>
<sequence>MANVAYLTVMTPLEILTSNAVAVTFANRVLGVMAWIVPFSVACSTFGGATGSSFSAARVFHASARQGHMVKAFSYISISRSTPFPPILLQASIALLMIAVGGITSLIDYMSFITWFFLALSFMSVLVFRITKKDEPRPYRVPTALPILMFLVAITLLILPIVLKPQLQFLYAVLTVFTGVFFYVPFIHYRKPVYGLDLFSRLMISCCRIAPPETVVRNEKVAVTSEYPIPIKV</sequence>
<keyword evidence="4 5" id="KW-0472">Membrane</keyword>
<comment type="subcellular location">
    <subcellularLocation>
        <location evidence="1">Membrane</location>
        <topology evidence="1">Multi-pass membrane protein</topology>
    </subcellularLocation>
</comment>
<dbReference type="PANTHER" id="PTHR11785">
    <property type="entry name" value="AMINO ACID TRANSPORTER"/>
    <property type="match status" value="1"/>
</dbReference>
<evidence type="ECO:0000256" key="2">
    <source>
        <dbReference type="ARBA" id="ARBA00022692"/>
    </source>
</evidence>
<keyword evidence="2 5" id="KW-0812">Transmembrane</keyword>
<accession>A0A1D1V5B7</accession>
<evidence type="ECO:0000256" key="3">
    <source>
        <dbReference type="ARBA" id="ARBA00022989"/>
    </source>
</evidence>
<evidence type="ECO:0000313" key="6">
    <source>
        <dbReference type="EMBL" id="GAU95202.1"/>
    </source>
</evidence>
<evidence type="ECO:0000256" key="4">
    <source>
        <dbReference type="ARBA" id="ARBA00023136"/>
    </source>
</evidence>
<evidence type="ECO:0000256" key="5">
    <source>
        <dbReference type="SAM" id="Phobius"/>
    </source>
</evidence>
<dbReference type="STRING" id="947166.A0A1D1V5B7"/>
<organism evidence="6 7">
    <name type="scientific">Ramazzottius varieornatus</name>
    <name type="common">Water bear</name>
    <name type="synonym">Tardigrade</name>
    <dbReference type="NCBI Taxonomy" id="947166"/>
    <lineage>
        <taxon>Eukaryota</taxon>
        <taxon>Metazoa</taxon>
        <taxon>Ecdysozoa</taxon>
        <taxon>Tardigrada</taxon>
        <taxon>Eutardigrada</taxon>
        <taxon>Parachela</taxon>
        <taxon>Hypsibioidea</taxon>
        <taxon>Ramazzottiidae</taxon>
        <taxon>Ramazzottius</taxon>
    </lineage>
</organism>
<keyword evidence="3 5" id="KW-1133">Transmembrane helix</keyword>
<dbReference type="PANTHER" id="PTHR11785:SF512">
    <property type="entry name" value="SOBREMESA, ISOFORM B"/>
    <property type="match status" value="1"/>
</dbReference>
<dbReference type="GO" id="GO:0015179">
    <property type="term" value="F:L-amino acid transmembrane transporter activity"/>
    <property type="evidence" value="ECO:0007669"/>
    <property type="project" value="TreeGrafter"/>
</dbReference>